<name>H3NIG9_9LACT</name>
<dbReference type="Pfam" id="PF06177">
    <property type="entry name" value="QueT"/>
    <property type="match status" value="1"/>
</dbReference>
<feature type="transmembrane region" description="Helical" evidence="1">
    <location>
        <begin position="52"/>
        <end position="68"/>
    </location>
</feature>
<dbReference type="eggNOG" id="COG4708">
    <property type="taxonomic scope" value="Bacteria"/>
</dbReference>
<dbReference type="PANTHER" id="PTHR40044:SF1">
    <property type="entry name" value="INTEGRAL MEMBRANE PROTEIN"/>
    <property type="match status" value="1"/>
</dbReference>
<dbReference type="PANTHER" id="PTHR40044">
    <property type="entry name" value="INTEGRAL MEMBRANE PROTEIN-RELATED"/>
    <property type="match status" value="1"/>
</dbReference>
<evidence type="ECO:0000313" key="2">
    <source>
        <dbReference type="EMBL" id="EHR37479.1"/>
    </source>
</evidence>
<gene>
    <name evidence="2" type="ORF">HMPREF9708_00658</name>
</gene>
<keyword evidence="3" id="KW-1185">Reference proteome</keyword>
<keyword evidence="1" id="KW-0472">Membrane</keyword>
<dbReference type="Proteomes" id="UP000006190">
    <property type="component" value="Unassembled WGS sequence"/>
</dbReference>
<feature type="transmembrane region" description="Helical" evidence="1">
    <location>
        <begin position="74"/>
        <end position="94"/>
    </location>
</feature>
<feature type="transmembrane region" description="Helical" evidence="1">
    <location>
        <begin position="12"/>
        <end position="32"/>
    </location>
</feature>
<organism evidence="2 3">
    <name type="scientific">Facklamia languida CCUG 37842</name>
    <dbReference type="NCBI Taxonomy" id="883113"/>
    <lineage>
        <taxon>Bacteria</taxon>
        <taxon>Bacillati</taxon>
        <taxon>Bacillota</taxon>
        <taxon>Bacilli</taxon>
        <taxon>Lactobacillales</taxon>
        <taxon>Aerococcaceae</taxon>
        <taxon>Facklamia</taxon>
    </lineage>
</organism>
<evidence type="ECO:0000313" key="3">
    <source>
        <dbReference type="Proteomes" id="UP000006190"/>
    </source>
</evidence>
<keyword evidence="1" id="KW-1133">Transmembrane helix</keyword>
<dbReference type="EMBL" id="AGEG01000006">
    <property type="protein sequence ID" value="EHR37479.1"/>
    <property type="molecule type" value="Genomic_DNA"/>
</dbReference>
<dbReference type="HOGENOM" id="CLU_104115_1_1_9"/>
<protein>
    <recommendedName>
        <fullName evidence="4">QueT transporter family protein</fullName>
    </recommendedName>
</protein>
<dbReference type="InterPro" id="IPR010387">
    <property type="entry name" value="QueT"/>
</dbReference>
<keyword evidence="1" id="KW-0812">Transmembrane</keyword>
<dbReference type="PATRIC" id="fig|883113.3.peg.660"/>
<accession>H3NIG9</accession>
<dbReference type="PIRSF" id="PIRSF031501">
    <property type="entry name" value="QueT"/>
    <property type="match status" value="1"/>
</dbReference>
<dbReference type="STRING" id="883113.HMPREF9708_00658"/>
<feature type="transmembrane region" description="Helical" evidence="1">
    <location>
        <begin position="114"/>
        <end position="138"/>
    </location>
</feature>
<evidence type="ECO:0008006" key="4">
    <source>
        <dbReference type="Google" id="ProtNLM"/>
    </source>
</evidence>
<reference evidence="2 3" key="1">
    <citation type="submission" date="2012-01" db="EMBL/GenBank/DDBJ databases">
        <title>The Genome Sequence of Facklamia languida CCUG 37842.</title>
        <authorList>
            <consortium name="The Broad Institute Genome Sequencing Platform"/>
            <person name="Earl A."/>
            <person name="Ward D."/>
            <person name="Feldgarden M."/>
            <person name="Gevers D."/>
            <person name="Huys G."/>
            <person name="Young S.K."/>
            <person name="Zeng Q."/>
            <person name="Gargeya S."/>
            <person name="Fitzgerald M."/>
            <person name="Haas B."/>
            <person name="Abouelleil A."/>
            <person name="Alvarado L."/>
            <person name="Arachchi H.M."/>
            <person name="Berlin A."/>
            <person name="Chapman S.B."/>
            <person name="Gearin G."/>
            <person name="Goldberg J."/>
            <person name="Griggs A."/>
            <person name="Gujja S."/>
            <person name="Hansen M."/>
            <person name="Heiman D."/>
            <person name="Howarth C."/>
            <person name="Larimer J."/>
            <person name="Lui A."/>
            <person name="MacDonald P.J.P."/>
            <person name="McCowen C."/>
            <person name="Montmayeur A."/>
            <person name="Murphy C."/>
            <person name="Neiman D."/>
            <person name="Pearson M."/>
            <person name="Priest M."/>
            <person name="Roberts A."/>
            <person name="Saif S."/>
            <person name="Shea T."/>
            <person name="Sisk P."/>
            <person name="Stolte C."/>
            <person name="Sykes S."/>
            <person name="Wortman J."/>
            <person name="Nusbaum C."/>
            <person name="Birren B."/>
        </authorList>
    </citation>
    <scope>NUCLEOTIDE SEQUENCE [LARGE SCALE GENOMIC DNA]</scope>
    <source>
        <strain evidence="2 3">CCUG 37842</strain>
    </source>
</reference>
<dbReference type="RefSeq" id="WP_006308685.1">
    <property type="nucleotide sequence ID" value="NZ_JH601133.1"/>
</dbReference>
<proteinExistence type="predicted"/>
<comment type="caution">
    <text evidence="2">The sequence shown here is derived from an EMBL/GenBank/DDBJ whole genome shotgun (WGS) entry which is preliminary data.</text>
</comment>
<dbReference type="AlphaFoldDB" id="H3NIG9"/>
<evidence type="ECO:0000256" key="1">
    <source>
        <dbReference type="SAM" id="Phobius"/>
    </source>
</evidence>
<feature type="transmembrane region" description="Helical" evidence="1">
    <location>
        <begin position="144"/>
        <end position="166"/>
    </location>
</feature>
<sequence length="174" mass="19241">MKQKIATYDLTMVGLVAAAYIVLTMILAPLSFGIGLRISEGLNFLALYNKRHIYGITLGVFVVNYFAYGVSDMIVGSLSSLVFLFLGKLLAEWLIDEKHLFSHLKLDPMILKYLIIGTLFSISMFTIAILVVVLGAGWGAFWVIYLQMVVIEAISLALGGVILYLVSQRVDLTK</sequence>